<reference evidence="1" key="1">
    <citation type="journal article" date="2014" name="Front. Microbiol.">
        <title>High frequency of phylogenetically diverse reductive dehalogenase-homologous genes in deep subseafloor sedimentary metagenomes.</title>
        <authorList>
            <person name="Kawai M."/>
            <person name="Futagami T."/>
            <person name="Toyoda A."/>
            <person name="Takaki Y."/>
            <person name="Nishi S."/>
            <person name="Hori S."/>
            <person name="Arai W."/>
            <person name="Tsubouchi T."/>
            <person name="Morono Y."/>
            <person name="Uchiyama I."/>
            <person name="Ito T."/>
            <person name="Fujiyama A."/>
            <person name="Inagaki F."/>
            <person name="Takami H."/>
        </authorList>
    </citation>
    <scope>NUCLEOTIDE SEQUENCE</scope>
    <source>
        <strain evidence="1">Expedition CK06-06</strain>
    </source>
</reference>
<dbReference type="EMBL" id="BART01025766">
    <property type="protein sequence ID" value="GAH04230.1"/>
    <property type="molecule type" value="Genomic_DNA"/>
</dbReference>
<gene>
    <name evidence="1" type="ORF">S01H4_46156</name>
</gene>
<comment type="caution">
    <text evidence="1">The sequence shown here is derived from an EMBL/GenBank/DDBJ whole genome shotgun (WGS) entry which is preliminary data.</text>
</comment>
<organism evidence="1">
    <name type="scientific">marine sediment metagenome</name>
    <dbReference type="NCBI Taxonomy" id="412755"/>
    <lineage>
        <taxon>unclassified sequences</taxon>
        <taxon>metagenomes</taxon>
        <taxon>ecological metagenomes</taxon>
    </lineage>
</organism>
<evidence type="ECO:0000313" key="1">
    <source>
        <dbReference type="EMBL" id="GAH04230.1"/>
    </source>
</evidence>
<protein>
    <submittedName>
        <fullName evidence="1">Uncharacterized protein</fullName>
    </submittedName>
</protein>
<sequence length="113" mass="12378">MPWTIAGIRIYVEKDTGWETTPRLAEINILDSFQTIVHEAGRPSYTRSLGFVVFSGYFANIAPLADGVAHALVSDQGAEGDVFIKSLKPTRLLDISRVTVVTRVAMDLIKDGV</sequence>
<name>X1D7H0_9ZZZZ</name>
<accession>X1D7H0</accession>
<proteinExistence type="predicted"/>
<dbReference type="AlphaFoldDB" id="X1D7H0"/>